<evidence type="ECO:0000313" key="8">
    <source>
        <dbReference type="Proteomes" id="UP001062738"/>
    </source>
</evidence>
<evidence type="ECO:0000259" key="6">
    <source>
        <dbReference type="PROSITE" id="PS50045"/>
    </source>
</evidence>
<protein>
    <submittedName>
        <fullName evidence="7">Sigma 54-interacting transcriptional regulator</fullName>
    </submittedName>
</protein>
<dbReference type="Gene3D" id="1.10.10.60">
    <property type="entry name" value="Homeodomain-like"/>
    <property type="match status" value="1"/>
</dbReference>
<keyword evidence="5" id="KW-0804">Transcription</keyword>
<name>A0ABT4DF41_FUSSI</name>
<evidence type="ECO:0000256" key="3">
    <source>
        <dbReference type="ARBA" id="ARBA00023015"/>
    </source>
</evidence>
<dbReference type="PANTHER" id="PTHR32071">
    <property type="entry name" value="TRANSCRIPTIONAL REGULATORY PROTEIN"/>
    <property type="match status" value="1"/>
</dbReference>
<dbReference type="CDD" id="cd00009">
    <property type="entry name" value="AAA"/>
    <property type="match status" value="1"/>
</dbReference>
<keyword evidence="3" id="KW-0805">Transcription regulation</keyword>
<evidence type="ECO:0000256" key="1">
    <source>
        <dbReference type="ARBA" id="ARBA00022741"/>
    </source>
</evidence>
<dbReference type="EMBL" id="JAOXXL010000002">
    <property type="protein sequence ID" value="MCY7007225.1"/>
    <property type="molecule type" value="Genomic_DNA"/>
</dbReference>
<dbReference type="InterPro" id="IPR025662">
    <property type="entry name" value="Sigma_54_int_dom_ATP-bd_1"/>
</dbReference>
<dbReference type="SMART" id="SM00382">
    <property type="entry name" value="AAA"/>
    <property type="match status" value="1"/>
</dbReference>
<dbReference type="PROSITE" id="PS00676">
    <property type="entry name" value="SIGMA54_INTERACT_2"/>
    <property type="match status" value="1"/>
</dbReference>
<dbReference type="PROSITE" id="PS00675">
    <property type="entry name" value="SIGMA54_INTERACT_1"/>
    <property type="match status" value="1"/>
</dbReference>
<dbReference type="SUPFAM" id="SSF52540">
    <property type="entry name" value="P-loop containing nucleoside triphosphate hydrolases"/>
    <property type="match status" value="1"/>
</dbReference>
<evidence type="ECO:0000256" key="5">
    <source>
        <dbReference type="ARBA" id="ARBA00023163"/>
    </source>
</evidence>
<gene>
    <name evidence="7" type="ORF">OCK72_01010</name>
</gene>
<dbReference type="Pfam" id="PF00158">
    <property type="entry name" value="Sigma54_activat"/>
    <property type="match status" value="1"/>
</dbReference>
<dbReference type="Gene3D" id="3.40.50.300">
    <property type="entry name" value="P-loop containing nucleotide triphosphate hydrolases"/>
    <property type="match status" value="1"/>
</dbReference>
<dbReference type="Gene3D" id="1.10.8.60">
    <property type="match status" value="1"/>
</dbReference>
<sequence>MNFLNFILDEVKKYSEIVSKVIDMDVEVMDSSFTRIAGTGSLKEKVGLDMKDESHIYHQVLESKETIIILEPREDMHCLSCEKKFLCKEELEISTPIMYQDEVIGVIGLICFEKYKKKEFIGKKDLYIQFLKQISEFISYKVYEYFHSLQLKRDNEILSNIIDRVQDIIILTNRKNQIELINKKGENILAPILKEENIYLKSSSNFLNQKEFKFSYSGKEISGIGDIFTFSLEKNKELTKTLFVFKEISEFKKYLLSFHGNSSIILLESPQMQNIYSQISKVAKNDTSILITGESGTGKEIIAKQIHDLSSHSDGPFITVNCGAIPESLMESELFGYTRGAFTGADPKGKIGFFERAHNGTIFLDEIGEMPLQIQVKMLRVLQDKKITPIGSRTEKQVNVRIIAATNRNLEQEVEKRNFRQDLFYRLSVFPIDIPPLRERKKDIKILVDFFVKKYYISFQMEQKEISTEVYQYFLEYSWPGNIRELRNTIEYCMNMIEENEKSIELKHLPPKFLNNKEKDKKIKTLAQLEKDAIKNLIQIYGNSSEAKKIIARSLGIGIATLYRKIKFYNL</sequence>
<dbReference type="PROSITE" id="PS00688">
    <property type="entry name" value="SIGMA54_INTERACT_3"/>
    <property type="match status" value="1"/>
</dbReference>
<feature type="domain" description="Sigma-54 factor interaction" evidence="6">
    <location>
        <begin position="265"/>
        <end position="495"/>
    </location>
</feature>
<dbReference type="InterPro" id="IPR003593">
    <property type="entry name" value="AAA+_ATPase"/>
</dbReference>
<keyword evidence="8" id="KW-1185">Reference proteome</keyword>
<evidence type="ECO:0000256" key="4">
    <source>
        <dbReference type="ARBA" id="ARBA00023125"/>
    </source>
</evidence>
<evidence type="ECO:0000256" key="2">
    <source>
        <dbReference type="ARBA" id="ARBA00022840"/>
    </source>
</evidence>
<dbReference type="InterPro" id="IPR058031">
    <property type="entry name" value="AAA_lid_NorR"/>
</dbReference>
<proteinExistence type="predicted"/>
<keyword evidence="1" id="KW-0547">Nucleotide-binding</keyword>
<keyword evidence="2" id="KW-0067">ATP-binding</keyword>
<dbReference type="InterPro" id="IPR025944">
    <property type="entry name" value="Sigma_54_int_dom_CS"/>
</dbReference>
<dbReference type="InterPro" id="IPR027417">
    <property type="entry name" value="P-loop_NTPase"/>
</dbReference>
<reference evidence="7" key="1">
    <citation type="submission" date="2022-09" db="EMBL/GenBank/DDBJ databases">
        <authorList>
            <person name="Zoaiter M."/>
        </authorList>
    </citation>
    <scope>NUCLEOTIDE SEQUENCE</scope>
    <source>
        <strain evidence="7">DSM 19848</strain>
    </source>
</reference>
<dbReference type="Pfam" id="PF25601">
    <property type="entry name" value="AAA_lid_14"/>
    <property type="match status" value="1"/>
</dbReference>
<keyword evidence="4" id="KW-0238">DNA-binding</keyword>
<dbReference type="InterPro" id="IPR002078">
    <property type="entry name" value="Sigma_54_int"/>
</dbReference>
<dbReference type="RefSeq" id="WP_265151384.1">
    <property type="nucleotide sequence ID" value="NZ_JAOXXL010000002.1"/>
</dbReference>
<dbReference type="Gene3D" id="3.30.450.40">
    <property type="match status" value="1"/>
</dbReference>
<evidence type="ECO:0000313" key="7">
    <source>
        <dbReference type="EMBL" id="MCY7007225.1"/>
    </source>
</evidence>
<comment type="caution">
    <text evidence="7">The sequence shown here is derived from an EMBL/GenBank/DDBJ whole genome shotgun (WGS) entry which is preliminary data.</text>
</comment>
<dbReference type="InterPro" id="IPR029016">
    <property type="entry name" value="GAF-like_dom_sf"/>
</dbReference>
<dbReference type="PANTHER" id="PTHR32071:SF57">
    <property type="entry name" value="C4-DICARBOXYLATE TRANSPORT TRANSCRIPTIONAL REGULATORY PROTEIN DCTD"/>
    <property type="match status" value="1"/>
</dbReference>
<dbReference type="InterPro" id="IPR025943">
    <property type="entry name" value="Sigma_54_int_dom_ATP-bd_2"/>
</dbReference>
<organism evidence="7 8">
    <name type="scientific">Fusobacterium simiae</name>
    <dbReference type="NCBI Taxonomy" id="855"/>
    <lineage>
        <taxon>Bacteria</taxon>
        <taxon>Fusobacteriati</taxon>
        <taxon>Fusobacteriota</taxon>
        <taxon>Fusobacteriia</taxon>
        <taxon>Fusobacteriales</taxon>
        <taxon>Fusobacteriaceae</taxon>
        <taxon>Fusobacterium</taxon>
    </lineage>
</organism>
<accession>A0ABT4DF41</accession>
<dbReference type="Proteomes" id="UP001062738">
    <property type="component" value="Unassembled WGS sequence"/>
</dbReference>
<dbReference type="PROSITE" id="PS50045">
    <property type="entry name" value="SIGMA54_INTERACT_4"/>
    <property type="match status" value="1"/>
</dbReference>